<name>A0ABS9KX12_9BACT</name>
<evidence type="ECO:0000313" key="4">
    <source>
        <dbReference type="Proteomes" id="UP001165367"/>
    </source>
</evidence>
<dbReference type="PROSITE" id="PS51257">
    <property type="entry name" value="PROKAR_LIPOPROTEIN"/>
    <property type="match status" value="1"/>
</dbReference>
<keyword evidence="4" id="KW-1185">Reference proteome</keyword>
<reference evidence="3" key="1">
    <citation type="submission" date="2022-01" db="EMBL/GenBank/DDBJ databases">
        <authorList>
            <person name="Jo J.-H."/>
            <person name="Im W.-T."/>
        </authorList>
    </citation>
    <scope>NUCLEOTIDE SEQUENCE</scope>
    <source>
        <strain evidence="3">NA20</strain>
    </source>
</reference>
<proteinExistence type="predicted"/>
<evidence type="ECO:0000256" key="2">
    <source>
        <dbReference type="SAM" id="SignalP"/>
    </source>
</evidence>
<dbReference type="Proteomes" id="UP001165367">
    <property type="component" value="Unassembled WGS sequence"/>
</dbReference>
<dbReference type="RefSeq" id="WP_237875418.1">
    <property type="nucleotide sequence ID" value="NZ_JAKLTR010000016.1"/>
</dbReference>
<evidence type="ECO:0008006" key="5">
    <source>
        <dbReference type="Google" id="ProtNLM"/>
    </source>
</evidence>
<evidence type="ECO:0000313" key="3">
    <source>
        <dbReference type="EMBL" id="MCG2616881.1"/>
    </source>
</evidence>
<sequence length="150" mass="16792">MRLIRSLNVNILLIFSCSLLALATSCSSLNQKQLIYTTPERRELLINLPYGQGEEDYKTNLDGASEQLFSYKDGSVVYVSRNTTWPTPNGERVKQSGISASSNQGSSGTDEKGLCWKEIHIEGFIVGYTAVPPSRLRRFDRSLNSIRLKD</sequence>
<feature type="signal peptide" evidence="2">
    <location>
        <begin position="1"/>
        <end position="23"/>
    </location>
</feature>
<organism evidence="3 4">
    <name type="scientific">Terrimonas ginsenosidimutans</name>
    <dbReference type="NCBI Taxonomy" id="2908004"/>
    <lineage>
        <taxon>Bacteria</taxon>
        <taxon>Pseudomonadati</taxon>
        <taxon>Bacteroidota</taxon>
        <taxon>Chitinophagia</taxon>
        <taxon>Chitinophagales</taxon>
        <taxon>Chitinophagaceae</taxon>
        <taxon>Terrimonas</taxon>
    </lineage>
</organism>
<protein>
    <recommendedName>
        <fullName evidence="5">Lipoprotein</fullName>
    </recommendedName>
</protein>
<dbReference type="EMBL" id="JAKLTR010000016">
    <property type="protein sequence ID" value="MCG2616881.1"/>
    <property type="molecule type" value="Genomic_DNA"/>
</dbReference>
<keyword evidence="2" id="KW-0732">Signal</keyword>
<feature type="region of interest" description="Disordered" evidence="1">
    <location>
        <begin position="87"/>
        <end position="109"/>
    </location>
</feature>
<comment type="caution">
    <text evidence="3">The sequence shown here is derived from an EMBL/GenBank/DDBJ whole genome shotgun (WGS) entry which is preliminary data.</text>
</comment>
<evidence type="ECO:0000256" key="1">
    <source>
        <dbReference type="SAM" id="MobiDB-lite"/>
    </source>
</evidence>
<feature type="compositionally biased region" description="Low complexity" evidence="1">
    <location>
        <begin position="96"/>
        <end position="108"/>
    </location>
</feature>
<gene>
    <name evidence="3" type="ORF">LZZ85_21470</name>
</gene>
<feature type="chain" id="PRO_5047372015" description="Lipoprotein" evidence="2">
    <location>
        <begin position="24"/>
        <end position="150"/>
    </location>
</feature>
<accession>A0ABS9KX12</accession>